<evidence type="ECO:0000313" key="2">
    <source>
        <dbReference type="Proteomes" id="UP000177905"/>
    </source>
</evidence>
<dbReference type="SUPFAM" id="SSF53335">
    <property type="entry name" value="S-adenosyl-L-methionine-dependent methyltransferases"/>
    <property type="match status" value="1"/>
</dbReference>
<gene>
    <name evidence="1" type="ORF">A2290_05365</name>
</gene>
<name>A0A1F4S5P0_UNCSA</name>
<dbReference type="EMBL" id="MEUA01000017">
    <property type="protein sequence ID" value="OGC15751.1"/>
    <property type="molecule type" value="Genomic_DNA"/>
</dbReference>
<dbReference type="CDD" id="cd02440">
    <property type="entry name" value="AdoMet_MTases"/>
    <property type="match status" value="1"/>
</dbReference>
<organism evidence="1 2">
    <name type="scientific">candidate division WOR-1 bacterium RIFOXYB2_FULL_36_35</name>
    <dbReference type="NCBI Taxonomy" id="1802578"/>
    <lineage>
        <taxon>Bacteria</taxon>
        <taxon>Bacillati</taxon>
        <taxon>Saganbacteria</taxon>
    </lineage>
</organism>
<dbReference type="PANTHER" id="PTHR43861">
    <property type="entry name" value="TRANS-ACONITATE 2-METHYLTRANSFERASE-RELATED"/>
    <property type="match status" value="1"/>
</dbReference>
<evidence type="ECO:0008006" key="3">
    <source>
        <dbReference type="Google" id="ProtNLM"/>
    </source>
</evidence>
<protein>
    <recommendedName>
        <fullName evidence="3">Methyltransferase type 12 domain-containing protein</fullName>
    </recommendedName>
</protein>
<evidence type="ECO:0000313" key="1">
    <source>
        <dbReference type="EMBL" id="OGC15751.1"/>
    </source>
</evidence>
<dbReference type="AlphaFoldDB" id="A0A1F4S5P0"/>
<comment type="caution">
    <text evidence="1">The sequence shown here is derived from an EMBL/GenBank/DDBJ whole genome shotgun (WGS) entry which is preliminary data.</text>
</comment>
<proteinExistence type="predicted"/>
<accession>A0A1F4S5P0</accession>
<dbReference type="Proteomes" id="UP000177905">
    <property type="component" value="Unassembled WGS sequence"/>
</dbReference>
<reference evidence="1 2" key="1">
    <citation type="journal article" date="2016" name="Nat. Commun.">
        <title>Thousands of microbial genomes shed light on interconnected biogeochemical processes in an aquifer system.</title>
        <authorList>
            <person name="Anantharaman K."/>
            <person name="Brown C.T."/>
            <person name="Hug L.A."/>
            <person name="Sharon I."/>
            <person name="Castelle C.J."/>
            <person name="Probst A.J."/>
            <person name="Thomas B.C."/>
            <person name="Singh A."/>
            <person name="Wilkins M.J."/>
            <person name="Karaoz U."/>
            <person name="Brodie E.L."/>
            <person name="Williams K.H."/>
            <person name="Hubbard S.S."/>
            <person name="Banfield J.F."/>
        </authorList>
    </citation>
    <scope>NUCLEOTIDE SEQUENCE [LARGE SCALE GENOMIC DNA]</scope>
</reference>
<dbReference type="PANTHER" id="PTHR43861:SF6">
    <property type="entry name" value="METHYLTRANSFERASE TYPE 11"/>
    <property type="match status" value="1"/>
</dbReference>
<sequence>MTNFIVPDKHAKALDVMSSAENYNNWIYQKITPYVGDTILEIGCGIGNFTKFLIKKKELTCVDMIEECISKSRRKFSNSDNINYICGDFLDEKVLNSLPQNKYDTIICLNVLEHIEKDFDALKKMFYLLKKGGNLILIVPALQQIYGSLDEALGHVRRYDRNSLKQHLKSVGFKMTALEYFNSIGIFGWYINGRVLKKKNLSLLQTLLYDKIFIPVLSRIESFLSPSFGMSLLAVSKKE</sequence>
<dbReference type="InterPro" id="IPR029063">
    <property type="entry name" value="SAM-dependent_MTases_sf"/>
</dbReference>
<dbReference type="Pfam" id="PF13489">
    <property type="entry name" value="Methyltransf_23"/>
    <property type="match status" value="1"/>
</dbReference>
<dbReference type="Gene3D" id="3.40.50.150">
    <property type="entry name" value="Vaccinia Virus protein VP39"/>
    <property type="match status" value="1"/>
</dbReference>